<feature type="compositionally biased region" description="Polar residues" evidence="6">
    <location>
        <begin position="72"/>
        <end position="88"/>
    </location>
</feature>
<feature type="region of interest" description="Disordered" evidence="6">
    <location>
        <begin position="58"/>
        <end position="89"/>
    </location>
</feature>
<dbReference type="Pfam" id="PF01084">
    <property type="entry name" value="Ribosomal_S18"/>
    <property type="match status" value="1"/>
</dbReference>
<dbReference type="GO" id="GO:0005763">
    <property type="term" value="C:mitochondrial small ribosomal subunit"/>
    <property type="evidence" value="ECO:0007669"/>
    <property type="project" value="TreeGrafter"/>
</dbReference>
<keyword evidence="8" id="KW-1185">Reference proteome</keyword>
<reference evidence="7 8" key="1">
    <citation type="submission" date="2019-10" db="EMBL/GenBank/DDBJ databases">
        <authorList>
            <person name="Palmer J.M."/>
        </authorList>
    </citation>
    <scope>NUCLEOTIDE SEQUENCE [LARGE SCALE GENOMIC DNA]</scope>
    <source>
        <strain evidence="7 8">TWF506</strain>
    </source>
</reference>
<dbReference type="Gene3D" id="4.10.640.10">
    <property type="entry name" value="Ribosomal protein S18"/>
    <property type="match status" value="1"/>
</dbReference>
<proteinExistence type="inferred from homology"/>
<comment type="similarity">
    <text evidence="1 5">Belongs to the bacterial ribosomal protein bS18 family.</text>
</comment>
<feature type="region of interest" description="Disordered" evidence="6">
    <location>
        <begin position="244"/>
        <end position="276"/>
    </location>
</feature>
<sequence length="276" mass="31600">MPPRPSTAVVKTFLGNSPILPFLYPAASRRLLSSTPPRGQDENSGDKFARIMDNLRSETPASLPSLPDEAPTSRSQKSPESTNFATMQQRKRAYRDMAALNFGTSKVVEKLQDLVHLRHAYKDSMERVNPEIFRHSAPVLDRSFISPKDLSYEELQKFNVNRRLRLKDDVFETLQENPMSYYKNFNLLKDFMTSAGRIKHRSITGLSNTNQRKVAKAIRRAIGIGLMPSVYRHPSLLLHEQRMSSEGFKPADRASNSNRDDRDRPRREPIDMRLAN</sequence>
<evidence type="ECO:0000256" key="6">
    <source>
        <dbReference type="SAM" id="MobiDB-lite"/>
    </source>
</evidence>
<dbReference type="EMBL" id="JAVHJM010000001">
    <property type="protein sequence ID" value="KAK6520578.1"/>
    <property type="molecule type" value="Genomic_DNA"/>
</dbReference>
<evidence type="ECO:0000256" key="3">
    <source>
        <dbReference type="ARBA" id="ARBA00023274"/>
    </source>
</evidence>
<keyword evidence="2 5" id="KW-0689">Ribosomal protein</keyword>
<dbReference type="SUPFAM" id="SSF46911">
    <property type="entry name" value="Ribosomal protein S18"/>
    <property type="match status" value="1"/>
</dbReference>
<evidence type="ECO:0000313" key="7">
    <source>
        <dbReference type="EMBL" id="KAK6520578.1"/>
    </source>
</evidence>
<evidence type="ECO:0000256" key="4">
    <source>
        <dbReference type="ARBA" id="ARBA00035264"/>
    </source>
</evidence>
<dbReference type="AlphaFoldDB" id="A0AAN8S186"/>
<accession>A0AAN8S186</accession>
<dbReference type="Proteomes" id="UP001307849">
    <property type="component" value="Unassembled WGS sequence"/>
</dbReference>
<keyword evidence="3 5" id="KW-0687">Ribonucleoprotein</keyword>
<dbReference type="GO" id="GO:0070181">
    <property type="term" value="F:small ribosomal subunit rRNA binding"/>
    <property type="evidence" value="ECO:0007669"/>
    <property type="project" value="TreeGrafter"/>
</dbReference>
<organism evidence="7 8">
    <name type="scientific">Arthrobotrys conoides</name>
    <dbReference type="NCBI Taxonomy" id="74498"/>
    <lineage>
        <taxon>Eukaryota</taxon>
        <taxon>Fungi</taxon>
        <taxon>Dikarya</taxon>
        <taxon>Ascomycota</taxon>
        <taxon>Pezizomycotina</taxon>
        <taxon>Orbiliomycetes</taxon>
        <taxon>Orbiliales</taxon>
        <taxon>Orbiliaceae</taxon>
        <taxon>Arthrobotrys</taxon>
    </lineage>
</organism>
<evidence type="ECO:0000256" key="5">
    <source>
        <dbReference type="RuleBase" id="RU003910"/>
    </source>
</evidence>
<dbReference type="GO" id="GO:0003735">
    <property type="term" value="F:structural constituent of ribosome"/>
    <property type="evidence" value="ECO:0007669"/>
    <property type="project" value="InterPro"/>
</dbReference>
<evidence type="ECO:0000313" key="8">
    <source>
        <dbReference type="Proteomes" id="UP001307849"/>
    </source>
</evidence>
<dbReference type="FunFam" id="4.10.640.10:FF:000013">
    <property type="entry name" value="37S ribosomal protein S18"/>
    <property type="match status" value="1"/>
</dbReference>
<dbReference type="PRINTS" id="PR00974">
    <property type="entry name" value="RIBOSOMALS18"/>
</dbReference>
<dbReference type="PANTHER" id="PTHR13479">
    <property type="entry name" value="30S RIBOSOMAL PROTEIN S18"/>
    <property type="match status" value="1"/>
</dbReference>
<dbReference type="PANTHER" id="PTHR13479:SF40">
    <property type="entry name" value="SMALL RIBOSOMAL SUBUNIT PROTEIN BS18M"/>
    <property type="match status" value="1"/>
</dbReference>
<protein>
    <recommendedName>
        <fullName evidence="4">Small ribosomal subunit protein bS18m</fullName>
    </recommendedName>
</protein>
<dbReference type="InterPro" id="IPR036870">
    <property type="entry name" value="Ribosomal_bS18_sf"/>
</dbReference>
<dbReference type="GO" id="GO:0032543">
    <property type="term" value="P:mitochondrial translation"/>
    <property type="evidence" value="ECO:0007669"/>
    <property type="project" value="TreeGrafter"/>
</dbReference>
<comment type="caution">
    <text evidence="7">The sequence shown here is derived from an EMBL/GenBank/DDBJ whole genome shotgun (WGS) entry which is preliminary data.</text>
</comment>
<name>A0AAN8S186_9PEZI</name>
<evidence type="ECO:0000256" key="1">
    <source>
        <dbReference type="ARBA" id="ARBA00005589"/>
    </source>
</evidence>
<dbReference type="NCBIfam" id="TIGR00165">
    <property type="entry name" value="S18"/>
    <property type="match status" value="1"/>
</dbReference>
<dbReference type="InterPro" id="IPR001648">
    <property type="entry name" value="Ribosomal_bS18"/>
</dbReference>
<gene>
    <name evidence="7" type="ORF">TWF506_000831</name>
</gene>
<feature type="compositionally biased region" description="Basic and acidic residues" evidence="6">
    <location>
        <begin position="258"/>
        <end position="276"/>
    </location>
</feature>
<evidence type="ECO:0000256" key="2">
    <source>
        <dbReference type="ARBA" id="ARBA00022980"/>
    </source>
</evidence>